<dbReference type="EMBL" id="CP019478">
    <property type="protein sequence ID" value="UQC87008.1"/>
    <property type="molecule type" value="Genomic_DNA"/>
</dbReference>
<feature type="compositionally biased region" description="Polar residues" evidence="1">
    <location>
        <begin position="308"/>
        <end position="317"/>
    </location>
</feature>
<gene>
    <name evidence="2" type="ORF">CLUP02_12510</name>
</gene>
<sequence length="330" mass="37800">MTFPTYFIRVFCSRFVKLRGIFCMYRYESLDFGPLVSMRPGDLPAHGSVIYRSKRQKPTSVLTAGRFEIITSFLKRSHQLFAESLSNQATHEEEEIVLTSNFTVQTPGHRHVRALVVIILSSSRILQRVSRHCPTIKRHTWVIYTSQRRYLDPAVGVLEKDHAPATSRPRRGRPIKTTCLPRMTPHDWNFSTPQPNTTVPNRRWEIVISMSTAFLPPYSLVVTDPTTNPALIGLSMGERTGSRVFQWVWSRSNMSLPLLHHPVHIYRELTCRGCVATARVDKSAASVWFQGMFDPLLYSPAREEEDSASSAMNSPTTTRHDFKLHHHQLD</sequence>
<proteinExistence type="predicted"/>
<evidence type="ECO:0000256" key="1">
    <source>
        <dbReference type="SAM" id="MobiDB-lite"/>
    </source>
</evidence>
<protein>
    <submittedName>
        <fullName evidence="2">Uncharacterized protein</fullName>
    </submittedName>
</protein>
<dbReference type="GeneID" id="73346484"/>
<keyword evidence="3" id="KW-1185">Reference proteome</keyword>
<dbReference type="RefSeq" id="XP_049148619.1">
    <property type="nucleotide sequence ID" value="XM_049291474.1"/>
</dbReference>
<accession>A0A9Q8WKI4</accession>
<feature type="region of interest" description="Disordered" evidence="1">
    <location>
        <begin position="304"/>
        <end position="330"/>
    </location>
</feature>
<dbReference type="KEGG" id="clup:CLUP02_12510"/>
<evidence type="ECO:0000313" key="2">
    <source>
        <dbReference type="EMBL" id="UQC87008.1"/>
    </source>
</evidence>
<evidence type="ECO:0000313" key="3">
    <source>
        <dbReference type="Proteomes" id="UP000830671"/>
    </source>
</evidence>
<organism evidence="2 3">
    <name type="scientific">Colletotrichum lupini</name>
    <dbReference type="NCBI Taxonomy" id="145971"/>
    <lineage>
        <taxon>Eukaryota</taxon>
        <taxon>Fungi</taxon>
        <taxon>Dikarya</taxon>
        <taxon>Ascomycota</taxon>
        <taxon>Pezizomycotina</taxon>
        <taxon>Sordariomycetes</taxon>
        <taxon>Hypocreomycetidae</taxon>
        <taxon>Glomerellales</taxon>
        <taxon>Glomerellaceae</taxon>
        <taxon>Colletotrichum</taxon>
        <taxon>Colletotrichum acutatum species complex</taxon>
    </lineage>
</organism>
<dbReference type="Proteomes" id="UP000830671">
    <property type="component" value="Chromosome 6"/>
</dbReference>
<dbReference type="AlphaFoldDB" id="A0A9Q8WKI4"/>
<reference evidence="2" key="1">
    <citation type="journal article" date="2021" name="Mol. Plant Microbe Interact.">
        <title>Complete Genome Sequence of the Plant-Pathogenic Fungus Colletotrichum lupini.</title>
        <authorList>
            <person name="Baroncelli R."/>
            <person name="Pensec F."/>
            <person name="Da Lio D."/>
            <person name="Boufleur T."/>
            <person name="Vicente I."/>
            <person name="Sarrocco S."/>
            <person name="Picot A."/>
            <person name="Baraldi E."/>
            <person name="Sukno S."/>
            <person name="Thon M."/>
            <person name="Le Floch G."/>
        </authorList>
    </citation>
    <scope>NUCLEOTIDE SEQUENCE</scope>
    <source>
        <strain evidence="2">IMI 504893</strain>
    </source>
</reference>
<name>A0A9Q8WKI4_9PEZI</name>